<evidence type="ECO:0000313" key="7">
    <source>
        <dbReference type="Proteomes" id="UP000483004"/>
    </source>
</evidence>
<evidence type="ECO:0000256" key="2">
    <source>
        <dbReference type="ARBA" id="ARBA00022490"/>
    </source>
</evidence>
<dbReference type="InterPro" id="IPR050583">
    <property type="entry name" value="Mycobacterial_A85_antigen"/>
</dbReference>
<comment type="caution">
    <text evidence="6">The sequence shown here is derived from an EMBL/GenBank/DDBJ whole genome shotgun (WGS) entry which is preliminary data.</text>
</comment>
<dbReference type="EMBL" id="WBMR01000227">
    <property type="protein sequence ID" value="KAB2364120.1"/>
    <property type="molecule type" value="Genomic_DNA"/>
</dbReference>
<dbReference type="Gene3D" id="2.60.40.10">
    <property type="entry name" value="Immunoglobulins"/>
    <property type="match status" value="1"/>
</dbReference>
<dbReference type="SUPFAM" id="SSF53474">
    <property type="entry name" value="alpha/beta-Hydrolases"/>
    <property type="match status" value="1"/>
</dbReference>
<dbReference type="GO" id="GO:0005737">
    <property type="term" value="C:cytoplasm"/>
    <property type="evidence" value="ECO:0007669"/>
    <property type="project" value="UniProtKB-SubCell"/>
</dbReference>
<keyword evidence="2" id="KW-0963">Cytoplasm</keyword>
<evidence type="ECO:0000256" key="4">
    <source>
        <dbReference type="ARBA" id="ARBA00024201"/>
    </source>
</evidence>
<dbReference type="SUPFAM" id="SSF81296">
    <property type="entry name" value="E set domains"/>
    <property type="match status" value="1"/>
</dbReference>
<evidence type="ECO:0000256" key="1">
    <source>
        <dbReference type="ARBA" id="ARBA00004496"/>
    </source>
</evidence>
<sequence>MISGPPRIPRPAPAERAASALVGALAGAVRAGRPGAEDAFWAEVAERGVPLVEPLPGDPGHRAVTFLWCGAEDTGRVLALVNRLVDPLDLAGALMARVPGTRVWHITYRLGADHAGSYRIAAGPGEGTSQDELRLLAARAVHDPRNPWSVPLRWGEGRASVFELPDAPVPPWRPWNPPSTAPLGTVTRDRVRSDALRDERDVWIYRPPAAPRAALLLLDGDMWFGNCGVQALFDRLIGAGTVPPLLVLAPHAVSTQTRMTEYGGNPAHTEFLTSELMGWAAARMPVPADPARTVIAGESLGGLTALHTGLEAPGRFGKVLAQSSSLWWNPDGDLDAPAWLTARYARTQRRDLRIHLRVGRHEWALVDQNRDLHQTLRARGYPVAYTEYNGGHDYVCWTHGLAAGLADLLGDLPPSP</sequence>
<dbReference type="GO" id="GO:0006826">
    <property type="term" value="P:iron ion transport"/>
    <property type="evidence" value="ECO:0007669"/>
    <property type="project" value="InterPro"/>
</dbReference>
<dbReference type="GO" id="GO:0008849">
    <property type="term" value="F:enterochelin esterase activity"/>
    <property type="evidence" value="ECO:0007669"/>
    <property type="project" value="InterPro"/>
</dbReference>
<organism evidence="6 7">
    <name type="scientific">Actinomadura montaniterrae</name>
    <dbReference type="NCBI Taxonomy" id="1803903"/>
    <lineage>
        <taxon>Bacteria</taxon>
        <taxon>Bacillati</taxon>
        <taxon>Actinomycetota</taxon>
        <taxon>Actinomycetes</taxon>
        <taxon>Streptosporangiales</taxon>
        <taxon>Thermomonosporaceae</taxon>
        <taxon>Actinomadura</taxon>
    </lineage>
</organism>
<dbReference type="PANTHER" id="PTHR48098:SF3">
    <property type="entry name" value="IRON(III) ENTEROBACTIN ESTERASE"/>
    <property type="match status" value="1"/>
</dbReference>
<dbReference type="PANTHER" id="PTHR48098">
    <property type="entry name" value="ENTEROCHELIN ESTERASE-RELATED"/>
    <property type="match status" value="1"/>
</dbReference>
<feature type="domain" description="Enterochelin esterase N-terminal" evidence="5">
    <location>
        <begin position="63"/>
        <end position="172"/>
    </location>
</feature>
<comment type="subcellular location">
    <subcellularLocation>
        <location evidence="1">Cytoplasm</location>
    </subcellularLocation>
</comment>
<dbReference type="GO" id="GO:0005975">
    <property type="term" value="P:carbohydrate metabolic process"/>
    <property type="evidence" value="ECO:0007669"/>
    <property type="project" value="UniProtKB-ARBA"/>
</dbReference>
<reference evidence="6 7" key="1">
    <citation type="submission" date="2019-09" db="EMBL/GenBank/DDBJ databases">
        <title>Actinomadura physcomitrii sp. nov., a novel actinomycete isolated from moss [Physcomitrium sphaericum (Ludw) Fuernr].</title>
        <authorList>
            <person name="Liu C."/>
            <person name="Zhuang X."/>
        </authorList>
    </citation>
    <scope>NUCLEOTIDE SEQUENCE [LARGE SCALE GENOMIC DNA]</scope>
    <source>
        <strain evidence="6 7">CYP1-1B</strain>
    </source>
</reference>
<dbReference type="Pfam" id="PF11806">
    <property type="entry name" value="Enterochelin_N"/>
    <property type="match status" value="1"/>
</dbReference>
<accession>A0A6L3VHX1</accession>
<dbReference type="InterPro" id="IPR014756">
    <property type="entry name" value="Ig_E-set"/>
</dbReference>
<dbReference type="InterPro" id="IPR029058">
    <property type="entry name" value="AB_hydrolase_fold"/>
</dbReference>
<protein>
    <submittedName>
        <fullName evidence="6">DUF3327 domain-containing protein</fullName>
    </submittedName>
</protein>
<dbReference type="InterPro" id="IPR021764">
    <property type="entry name" value="Enterochelin_esterase_N"/>
</dbReference>
<comment type="similarity">
    <text evidence="4">Belongs to the Fes family.</text>
</comment>
<evidence type="ECO:0000259" key="5">
    <source>
        <dbReference type="Pfam" id="PF11806"/>
    </source>
</evidence>
<evidence type="ECO:0000256" key="3">
    <source>
        <dbReference type="ARBA" id="ARBA00022801"/>
    </source>
</evidence>
<evidence type="ECO:0000313" key="6">
    <source>
        <dbReference type="EMBL" id="KAB2364120.1"/>
    </source>
</evidence>
<dbReference type="InterPro" id="IPR000801">
    <property type="entry name" value="Esterase-like"/>
</dbReference>
<proteinExistence type="inferred from homology"/>
<dbReference type="AlphaFoldDB" id="A0A6L3VHX1"/>
<name>A0A6L3VHX1_9ACTN</name>
<dbReference type="InterPro" id="IPR013783">
    <property type="entry name" value="Ig-like_fold"/>
</dbReference>
<dbReference type="GO" id="GO:0005506">
    <property type="term" value="F:iron ion binding"/>
    <property type="evidence" value="ECO:0007669"/>
    <property type="project" value="InterPro"/>
</dbReference>
<keyword evidence="7" id="KW-1185">Reference proteome</keyword>
<gene>
    <name evidence="6" type="ORF">F9B16_42125</name>
</gene>
<dbReference type="Pfam" id="PF00756">
    <property type="entry name" value="Esterase"/>
    <property type="match status" value="1"/>
</dbReference>
<keyword evidence="3" id="KW-0378">Hydrolase</keyword>
<dbReference type="Gene3D" id="3.40.50.1820">
    <property type="entry name" value="alpha/beta hydrolase"/>
    <property type="match status" value="1"/>
</dbReference>
<dbReference type="Proteomes" id="UP000483004">
    <property type="component" value="Unassembled WGS sequence"/>
</dbReference>
<dbReference type="OrthoDB" id="9775130at2"/>
<dbReference type="RefSeq" id="WP_151545868.1">
    <property type="nucleotide sequence ID" value="NZ_WBMR01000227.1"/>
</dbReference>